<organism evidence="14 15">
    <name type="scientific">Thioflexithrix psekupsensis</name>
    <dbReference type="NCBI Taxonomy" id="1570016"/>
    <lineage>
        <taxon>Bacteria</taxon>
        <taxon>Pseudomonadati</taxon>
        <taxon>Pseudomonadota</taxon>
        <taxon>Gammaproteobacteria</taxon>
        <taxon>Thiotrichales</taxon>
        <taxon>Thioflexithrix</taxon>
    </lineage>
</organism>
<dbReference type="PANTHER" id="PTHR10978">
    <property type="entry name" value="SUCCINATE DEHYDROGENASE CYTOCHROME B560 SUBUNIT"/>
    <property type="match status" value="1"/>
</dbReference>
<comment type="function">
    <text evidence="1">Membrane-anchoring subunit of succinate dehydrogenase (SDH).</text>
</comment>
<evidence type="ECO:0000256" key="2">
    <source>
        <dbReference type="ARBA" id="ARBA00004141"/>
    </source>
</evidence>
<dbReference type="AlphaFoldDB" id="A0A251X4J8"/>
<evidence type="ECO:0000256" key="4">
    <source>
        <dbReference type="ARBA" id="ARBA00020076"/>
    </source>
</evidence>
<dbReference type="InterPro" id="IPR018495">
    <property type="entry name" value="Succ_DH_cyt_bsu_CS"/>
</dbReference>
<feature type="transmembrane region" description="Helical" evidence="13">
    <location>
        <begin position="105"/>
        <end position="128"/>
    </location>
</feature>
<dbReference type="OrthoDB" id="9799441at2"/>
<dbReference type="GO" id="GO:0009055">
    <property type="term" value="F:electron transfer activity"/>
    <property type="evidence" value="ECO:0007669"/>
    <property type="project" value="InterPro"/>
</dbReference>
<dbReference type="GO" id="GO:0006099">
    <property type="term" value="P:tricarboxylic acid cycle"/>
    <property type="evidence" value="ECO:0007669"/>
    <property type="project" value="InterPro"/>
</dbReference>
<evidence type="ECO:0000256" key="13">
    <source>
        <dbReference type="SAM" id="Phobius"/>
    </source>
</evidence>
<dbReference type="Proteomes" id="UP000194798">
    <property type="component" value="Unassembled WGS sequence"/>
</dbReference>
<dbReference type="Gene3D" id="1.20.1300.10">
    <property type="entry name" value="Fumarate reductase/succinate dehydrogenase, transmembrane subunit"/>
    <property type="match status" value="1"/>
</dbReference>
<dbReference type="NCBIfam" id="TIGR02970">
    <property type="entry name" value="succ_dehyd_cytB"/>
    <property type="match status" value="1"/>
</dbReference>
<protein>
    <recommendedName>
        <fullName evidence="4">Succinate dehydrogenase cytochrome b556 subunit</fullName>
    </recommendedName>
</protein>
<dbReference type="PANTHER" id="PTHR10978:SF5">
    <property type="entry name" value="SUCCINATE DEHYDROGENASE CYTOCHROME B560 SUBUNIT, MITOCHONDRIAL"/>
    <property type="match status" value="1"/>
</dbReference>
<dbReference type="InterPro" id="IPR034804">
    <property type="entry name" value="SQR/QFR_C/D"/>
</dbReference>
<accession>A0A251X4J8</accession>
<comment type="cofactor">
    <cofactor evidence="12">
        <name>heme</name>
        <dbReference type="ChEBI" id="CHEBI:30413"/>
    </cofactor>
    <text evidence="12">The heme is bound between the two transmembrane subunits.</text>
</comment>
<evidence type="ECO:0000256" key="3">
    <source>
        <dbReference type="ARBA" id="ARBA00007244"/>
    </source>
</evidence>
<dbReference type="PIRSF" id="PIRSF000178">
    <property type="entry name" value="SDH_cyt_b560"/>
    <property type="match status" value="1"/>
</dbReference>
<dbReference type="CDD" id="cd03499">
    <property type="entry name" value="SQR_TypeC_SdhC"/>
    <property type="match status" value="1"/>
</dbReference>
<dbReference type="GO" id="GO:0046872">
    <property type="term" value="F:metal ion binding"/>
    <property type="evidence" value="ECO:0007669"/>
    <property type="project" value="UniProtKB-KW"/>
</dbReference>
<comment type="subcellular location">
    <subcellularLocation>
        <location evidence="2">Membrane</location>
        <topology evidence="2">Multi-pass membrane protein</topology>
    </subcellularLocation>
</comment>
<name>A0A251X4J8_9GAMM</name>
<evidence type="ECO:0000256" key="12">
    <source>
        <dbReference type="PIRSR" id="PIRSR000178-1"/>
    </source>
</evidence>
<keyword evidence="7 12" id="KW-0479">Metal-binding</keyword>
<dbReference type="GO" id="GO:0016020">
    <property type="term" value="C:membrane"/>
    <property type="evidence" value="ECO:0007669"/>
    <property type="project" value="UniProtKB-SubCell"/>
</dbReference>
<evidence type="ECO:0000313" key="15">
    <source>
        <dbReference type="Proteomes" id="UP000194798"/>
    </source>
</evidence>
<dbReference type="PROSITE" id="PS01001">
    <property type="entry name" value="SDH_CYT_2"/>
    <property type="match status" value="1"/>
</dbReference>
<feature type="transmembrane region" description="Helical" evidence="13">
    <location>
        <begin position="21"/>
        <end position="47"/>
    </location>
</feature>
<feature type="transmembrane region" description="Helical" evidence="13">
    <location>
        <begin position="59"/>
        <end position="84"/>
    </location>
</feature>
<dbReference type="SUPFAM" id="SSF81343">
    <property type="entry name" value="Fumarate reductase respiratory complex transmembrane subunits"/>
    <property type="match status" value="1"/>
</dbReference>
<keyword evidence="6 13" id="KW-0812">Transmembrane</keyword>
<evidence type="ECO:0000256" key="1">
    <source>
        <dbReference type="ARBA" id="ARBA00004050"/>
    </source>
</evidence>
<evidence type="ECO:0000256" key="6">
    <source>
        <dbReference type="ARBA" id="ARBA00022692"/>
    </source>
</evidence>
<dbReference type="InterPro" id="IPR000701">
    <property type="entry name" value="SuccDH_FuR_B_TM-su"/>
</dbReference>
<keyword evidence="15" id="KW-1185">Reference proteome</keyword>
<sequence length="132" mass="14257">MAVRKRPLSPHLQIYKMPLTAGLMSITHRITGVALAAGTLVLTYWLLSIGLGEETYQEAQAALGSIFGLIVLFGWTLALFYHLFNGIRHLFWDAAKGIDLKSAHLSGLLVLASASIVSVLVWIAAWVARGGA</sequence>
<proteinExistence type="inferred from homology"/>
<keyword evidence="8 13" id="KW-1133">Transmembrane helix</keyword>
<evidence type="ECO:0000256" key="11">
    <source>
        <dbReference type="ARBA" id="ARBA00025912"/>
    </source>
</evidence>
<reference evidence="14 15" key="1">
    <citation type="submission" date="2016-12" db="EMBL/GenBank/DDBJ databases">
        <title>Thioflexothrix psekupsii D3 genome sequencing and assembly.</title>
        <authorList>
            <person name="Fomenkov A."/>
            <person name="Vincze T."/>
            <person name="Grabovich M."/>
            <person name="Anton B.P."/>
            <person name="Dubinina G."/>
            <person name="Orlova M."/>
            <person name="Belousova E."/>
            <person name="Roberts R.J."/>
        </authorList>
    </citation>
    <scope>NUCLEOTIDE SEQUENCE [LARGE SCALE GENOMIC DNA]</scope>
    <source>
        <strain evidence="14">D3</strain>
    </source>
</reference>
<comment type="subunit">
    <text evidence="11">Part of an enzyme complex containing four subunits: a flavoprotein, an iron-sulfur protein, plus two membrane-anchoring proteins, SdhC and SdhD. The complex can form homotrimers.</text>
</comment>
<gene>
    <name evidence="14" type="ORF">TPSD3_15055</name>
</gene>
<evidence type="ECO:0000256" key="5">
    <source>
        <dbReference type="ARBA" id="ARBA00022617"/>
    </source>
</evidence>
<evidence type="ECO:0000313" key="14">
    <source>
        <dbReference type="EMBL" id="OUD12424.1"/>
    </source>
</evidence>
<evidence type="ECO:0000256" key="8">
    <source>
        <dbReference type="ARBA" id="ARBA00022989"/>
    </source>
</evidence>
<dbReference type="EMBL" id="MSLT01000023">
    <property type="protein sequence ID" value="OUD12424.1"/>
    <property type="molecule type" value="Genomic_DNA"/>
</dbReference>
<evidence type="ECO:0000256" key="7">
    <source>
        <dbReference type="ARBA" id="ARBA00022723"/>
    </source>
</evidence>
<dbReference type="RefSeq" id="WP_086489372.1">
    <property type="nucleotide sequence ID" value="NZ_MSLT01000023.1"/>
</dbReference>
<comment type="caution">
    <text evidence="14">The sequence shown here is derived from an EMBL/GenBank/DDBJ whole genome shotgun (WGS) entry which is preliminary data.</text>
</comment>
<keyword evidence="10 13" id="KW-0472">Membrane</keyword>
<keyword evidence="5 12" id="KW-0349">Heme</keyword>
<dbReference type="InterPro" id="IPR014314">
    <property type="entry name" value="Succ_DH_cytb556"/>
</dbReference>
<feature type="binding site" description="axial binding residue" evidence="12">
    <location>
        <position position="82"/>
    </location>
    <ligand>
        <name>heme</name>
        <dbReference type="ChEBI" id="CHEBI:30413"/>
        <note>ligand shared with second transmembrane subunit</note>
    </ligand>
    <ligandPart>
        <name>Fe</name>
        <dbReference type="ChEBI" id="CHEBI:18248"/>
    </ligandPart>
</feature>
<comment type="similarity">
    <text evidence="3">Belongs to the cytochrome b560 family.</text>
</comment>
<evidence type="ECO:0000256" key="9">
    <source>
        <dbReference type="ARBA" id="ARBA00023004"/>
    </source>
</evidence>
<evidence type="ECO:0000256" key="10">
    <source>
        <dbReference type="ARBA" id="ARBA00023136"/>
    </source>
</evidence>
<keyword evidence="9 12" id="KW-0408">Iron</keyword>
<dbReference type="Pfam" id="PF01127">
    <property type="entry name" value="Sdh_cyt"/>
    <property type="match status" value="1"/>
</dbReference>